<dbReference type="InterPro" id="IPR036412">
    <property type="entry name" value="HAD-like_sf"/>
</dbReference>
<dbReference type="RefSeq" id="XP_044555345.1">
    <property type="nucleotide sequence ID" value="XM_044696902.1"/>
</dbReference>
<protein>
    <submittedName>
        <fullName evidence="1">Uncharacterized protein</fullName>
    </submittedName>
</protein>
<dbReference type="PANTHER" id="PTHR14269:SF4">
    <property type="entry name" value="CAT EYE SYNDROME CRITICAL REGION PROTEIN 5"/>
    <property type="match status" value="1"/>
</dbReference>
<dbReference type="NCBIfam" id="TIGR01456">
    <property type="entry name" value="CECR5"/>
    <property type="match status" value="1"/>
</dbReference>
<dbReference type="GO" id="GO:0046474">
    <property type="term" value="P:glycerophospholipid biosynthetic process"/>
    <property type="evidence" value="ECO:0007669"/>
    <property type="project" value="TreeGrafter"/>
</dbReference>
<dbReference type="GO" id="GO:0005739">
    <property type="term" value="C:mitochondrion"/>
    <property type="evidence" value="ECO:0007669"/>
    <property type="project" value="TreeGrafter"/>
</dbReference>
<dbReference type="GeneID" id="68099436"/>
<evidence type="ECO:0000313" key="1">
    <source>
        <dbReference type="EMBL" id="KAG2393451.1"/>
    </source>
</evidence>
<dbReference type="PANTHER" id="PTHR14269">
    <property type="entry name" value="CDP-DIACYLGLYCEROL--GLYCEROL-3-PHOSPHATE 3-PHOSPHATIDYLTRANSFERASE-RELATED"/>
    <property type="match status" value="1"/>
</dbReference>
<dbReference type="InterPro" id="IPR023214">
    <property type="entry name" value="HAD_sf"/>
</dbReference>
<dbReference type="InterPro" id="IPR006353">
    <property type="entry name" value="HAD-SF_hydro_IIA_CECR5"/>
</dbReference>
<dbReference type="InterPro" id="IPR006357">
    <property type="entry name" value="HAD-SF_hydro_IIA"/>
</dbReference>
<dbReference type="Pfam" id="PF13242">
    <property type="entry name" value="Hydrolase_like"/>
    <property type="match status" value="1"/>
</dbReference>
<dbReference type="Proteomes" id="UP000816034">
    <property type="component" value="Unassembled WGS sequence"/>
</dbReference>
<dbReference type="NCBIfam" id="TIGR01460">
    <property type="entry name" value="HAD-SF-IIA"/>
    <property type="match status" value="1"/>
</dbReference>
<evidence type="ECO:0000313" key="2">
    <source>
        <dbReference type="Proteomes" id="UP000816034"/>
    </source>
</evidence>
<name>A0AA88H421_NAELO</name>
<proteinExistence type="predicted"/>
<sequence length="365" mass="41514">MSSIPSDSPCLNNKNKTTDFAIVFDIDGVLIHDGTVIEGASEILKSLYAHHIPFVLLTNGGGESEESRAQRLSKLFGVEIDASRIILSHTPLNRKSGKGMFNNEYHQKILHVGRNDEEIDRILNNYGYTNRISLTQFADQYPFLLPYSRKDHENYYKFSHEEQLEMSAMHEPIDTIILVDTPVDWLETLQICCDLVLSDGHIGHLLDYSKVETEQKVKVKVCNPDLVYQGVACRPRFTMGAFIESLDALFYNMNGKHQHLKCEYYGKPCKVTYDYAKNVLIEQLKSYHEGHEDRNSVDDLIIYAIGDNPLSDIKGANSAGPNFVSMLLRTGVWQSKQANDDHNPAKHVFPSVREAFQFICEKHNL</sequence>
<organism evidence="1 2">
    <name type="scientific">Naegleria lovaniensis</name>
    <name type="common">Amoeba</name>
    <dbReference type="NCBI Taxonomy" id="51637"/>
    <lineage>
        <taxon>Eukaryota</taxon>
        <taxon>Discoba</taxon>
        <taxon>Heterolobosea</taxon>
        <taxon>Tetramitia</taxon>
        <taxon>Eutetramitia</taxon>
        <taxon>Vahlkampfiidae</taxon>
        <taxon>Naegleria</taxon>
    </lineage>
</organism>
<keyword evidence="2" id="KW-1185">Reference proteome</keyword>
<dbReference type="InterPro" id="IPR050324">
    <property type="entry name" value="CDP-alcohol_PTase-I"/>
</dbReference>
<dbReference type="AlphaFoldDB" id="A0AA88H421"/>
<dbReference type="SUPFAM" id="SSF56784">
    <property type="entry name" value="HAD-like"/>
    <property type="match status" value="1"/>
</dbReference>
<comment type="caution">
    <text evidence="1">The sequence shown here is derived from an EMBL/GenBank/DDBJ whole genome shotgun (WGS) entry which is preliminary data.</text>
</comment>
<dbReference type="Gene3D" id="3.40.50.1000">
    <property type="entry name" value="HAD superfamily/HAD-like"/>
    <property type="match status" value="2"/>
</dbReference>
<dbReference type="EMBL" id="PYSW02000002">
    <property type="protein sequence ID" value="KAG2393451.1"/>
    <property type="molecule type" value="Genomic_DNA"/>
</dbReference>
<dbReference type="Pfam" id="PF13344">
    <property type="entry name" value="Hydrolase_6"/>
    <property type="match status" value="1"/>
</dbReference>
<gene>
    <name evidence="1" type="ORF">C9374_006982</name>
</gene>
<accession>A0AA88H421</accession>
<reference evidence="1 2" key="1">
    <citation type="journal article" date="2018" name="BMC Genomics">
        <title>The genome of Naegleria lovaniensis, the basis for a comparative approach to unravel pathogenicity factors of the human pathogenic amoeba N. fowleri.</title>
        <authorList>
            <person name="Liechti N."/>
            <person name="Schurch N."/>
            <person name="Bruggmann R."/>
            <person name="Wittwer M."/>
        </authorList>
    </citation>
    <scope>NUCLEOTIDE SEQUENCE [LARGE SCALE GENOMIC DNA]</scope>
    <source>
        <strain evidence="1 2">ATCC 30569</strain>
    </source>
</reference>